<organism evidence="3 6">
    <name type="scientific">Blastopirellula marina</name>
    <dbReference type="NCBI Taxonomy" id="124"/>
    <lineage>
        <taxon>Bacteria</taxon>
        <taxon>Pseudomonadati</taxon>
        <taxon>Planctomycetota</taxon>
        <taxon>Planctomycetia</taxon>
        <taxon>Pirellulales</taxon>
        <taxon>Pirellulaceae</taxon>
        <taxon>Blastopirellula</taxon>
    </lineage>
</organism>
<accession>A0A2S8FWH1</accession>
<dbReference type="OrthoDB" id="287917at2"/>
<evidence type="ECO:0000313" key="5">
    <source>
        <dbReference type="Proteomes" id="UP000237819"/>
    </source>
</evidence>
<evidence type="ECO:0000313" key="6">
    <source>
        <dbReference type="Proteomes" id="UP000239388"/>
    </source>
</evidence>
<dbReference type="RefSeq" id="WP_105334363.1">
    <property type="nucleotide sequence ID" value="NZ_PUHZ01000005.1"/>
</dbReference>
<evidence type="ECO:0000256" key="1">
    <source>
        <dbReference type="ARBA" id="ARBA00006226"/>
    </source>
</evidence>
<dbReference type="InterPro" id="IPR007712">
    <property type="entry name" value="RelE/ParE_toxin"/>
</dbReference>
<keyword evidence="2" id="KW-1277">Toxin-antitoxin system</keyword>
<comment type="caution">
    <text evidence="3">The sequence shown here is derived from an EMBL/GenBank/DDBJ whole genome shotgun (WGS) entry which is preliminary data.</text>
</comment>
<dbReference type="EMBL" id="PUIB01000013">
    <property type="protein sequence ID" value="PQO36526.1"/>
    <property type="molecule type" value="Genomic_DNA"/>
</dbReference>
<gene>
    <name evidence="4" type="ORF">C5Y93_05380</name>
    <name evidence="3" type="ORF">C5Y98_12575</name>
</gene>
<dbReference type="InterPro" id="IPR051803">
    <property type="entry name" value="TA_system_RelE-like_toxin"/>
</dbReference>
<dbReference type="Gene3D" id="3.30.2310.20">
    <property type="entry name" value="RelE-like"/>
    <property type="match status" value="1"/>
</dbReference>
<sequence length="96" mass="10901">MAYRLAKAATFDLTEIVGYVGDRTELGVKRLLTRFYERFRLLASQPLMGEHVEGTADWRFSVLGSYVIFYRPAGIGVEILRILHGSRDIAAIIRQP</sequence>
<name>A0A2S8FWH1_9BACT</name>
<dbReference type="AlphaFoldDB" id="A0A2S8FWH1"/>
<dbReference type="PANTHER" id="PTHR33755:SF6">
    <property type="entry name" value="PLASMID STABILIZATION SYSTEM PROTEIN"/>
    <property type="match status" value="1"/>
</dbReference>
<evidence type="ECO:0000313" key="3">
    <source>
        <dbReference type="EMBL" id="PQO36526.1"/>
    </source>
</evidence>
<evidence type="ECO:0000313" key="4">
    <source>
        <dbReference type="EMBL" id="PQO47475.1"/>
    </source>
</evidence>
<proteinExistence type="inferred from homology"/>
<evidence type="ECO:0000256" key="2">
    <source>
        <dbReference type="ARBA" id="ARBA00022649"/>
    </source>
</evidence>
<comment type="similarity">
    <text evidence="1">Belongs to the RelE toxin family.</text>
</comment>
<dbReference type="Proteomes" id="UP000237819">
    <property type="component" value="Unassembled WGS sequence"/>
</dbReference>
<dbReference type="EMBL" id="PUHZ01000005">
    <property type="protein sequence ID" value="PQO47475.1"/>
    <property type="molecule type" value="Genomic_DNA"/>
</dbReference>
<dbReference type="Proteomes" id="UP000239388">
    <property type="component" value="Unassembled WGS sequence"/>
</dbReference>
<dbReference type="InterPro" id="IPR035093">
    <property type="entry name" value="RelE/ParE_toxin_dom_sf"/>
</dbReference>
<reference evidence="5 6" key="1">
    <citation type="submission" date="2018-02" db="EMBL/GenBank/DDBJ databases">
        <title>Comparative genomes isolates from brazilian mangrove.</title>
        <authorList>
            <person name="Araujo J.E."/>
            <person name="Taketani R.G."/>
            <person name="Silva M.C.P."/>
            <person name="Loureco M.V."/>
            <person name="Andreote F.D."/>
        </authorList>
    </citation>
    <scope>NUCLEOTIDE SEQUENCE [LARGE SCALE GENOMIC DNA]</scope>
    <source>
        <strain evidence="3 6">NAP PRIS-MGV</strain>
        <strain evidence="4 5">Nap-Phe MGV</strain>
    </source>
</reference>
<dbReference type="Pfam" id="PF05016">
    <property type="entry name" value="ParE_toxin"/>
    <property type="match status" value="1"/>
</dbReference>
<protein>
    <submittedName>
        <fullName evidence="3">Type II toxin-antitoxin system RelE/ParE family toxin</fullName>
    </submittedName>
</protein>
<dbReference type="PANTHER" id="PTHR33755">
    <property type="entry name" value="TOXIN PARE1-RELATED"/>
    <property type="match status" value="1"/>
</dbReference>